<sequence>MAKKQFDRDEVLDRAVALFWEHGFYATSMQQLKESTGLKPGSLYNEFGSKQGLFCEALKHYAKIHQKRMATVLDEAASVGEGICNLFELFISDSESSDYCSCFVIKTQLELAATGNTLYKLAVEMLIEGEALLCQYLEKEYDAEVSQTRAACLMVHIFGIRVYGYRSNATQTQRIALREGLPWLPWSALDS</sequence>
<feature type="DNA-binding region" description="H-T-H motif" evidence="4">
    <location>
        <begin position="28"/>
        <end position="47"/>
    </location>
</feature>
<dbReference type="InterPro" id="IPR001647">
    <property type="entry name" value="HTH_TetR"/>
</dbReference>
<reference evidence="6 7" key="1">
    <citation type="submission" date="2023-02" db="EMBL/GenBank/DDBJ databases">
        <title>Genome sequence of Lentisphaera profundi SAORIC-696.</title>
        <authorList>
            <person name="Kim e."/>
            <person name="Cho J.-C."/>
            <person name="Choi A."/>
            <person name="Kang I."/>
        </authorList>
    </citation>
    <scope>NUCLEOTIDE SEQUENCE [LARGE SCALE GENOMIC DNA]</scope>
    <source>
        <strain evidence="6 7">SAORIC-696</strain>
    </source>
</reference>
<dbReference type="PANTHER" id="PTHR47506:SF10">
    <property type="entry name" value="TRANSCRIPTIONAL REGULATORY PROTEIN"/>
    <property type="match status" value="1"/>
</dbReference>
<accession>A0ABY7VNP1</accession>
<dbReference type="Pfam" id="PF00440">
    <property type="entry name" value="TetR_N"/>
    <property type="match status" value="1"/>
</dbReference>
<dbReference type="EMBL" id="CP117811">
    <property type="protein sequence ID" value="WDE95745.1"/>
    <property type="molecule type" value="Genomic_DNA"/>
</dbReference>
<dbReference type="SUPFAM" id="SSF46689">
    <property type="entry name" value="Homeodomain-like"/>
    <property type="match status" value="1"/>
</dbReference>
<dbReference type="PRINTS" id="PR00455">
    <property type="entry name" value="HTHTETR"/>
</dbReference>
<dbReference type="Gene3D" id="1.10.357.10">
    <property type="entry name" value="Tetracycline Repressor, domain 2"/>
    <property type="match status" value="1"/>
</dbReference>
<dbReference type="InterPro" id="IPR009057">
    <property type="entry name" value="Homeodomain-like_sf"/>
</dbReference>
<keyword evidence="2 4" id="KW-0238">DNA-binding</keyword>
<name>A0ABY7VNP1_9BACT</name>
<dbReference type="SUPFAM" id="SSF48498">
    <property type="entry name" value="Tetracyclin repressor-like, C-terminal domain"/>
    <property type="match status" value="1"/>
</dbReference>
<feature type="domain" description="HTH tetR-type" evidence="5">
    <location>
        <begin position="5"/>
        <end position="65"/>
    </location>
</feature>
<protein>
    <submittedName>
        <fullName evidence="6">TetR/AcrR family transcriptional regulator</fullName>
    </submittedName>
</protein>
<proteinExistence type="predicted"/>
<organism evidence="6 7">
    <name type="scientific">Lentisphaera profundi</name>
    <dbReference type="NCBI Taxonomy" id="1658616"/>
    <lineage>
        <taxon>Bacteria</taxon>
        <taxon>Pseudomonadati</taxon>
        <taxon>Lentisphaerota</taxon>
        <taxon>Lentisphaeria</taxon>
        <taxon>Lentisphaerales</taxon>
        <taxon>Lentisphaeraceae</taxon>
        <taxon>Lentisphaera</taxon>
    </lineage>
</organism>
<keyword evidence="1" id="KW-0805">Transcription regulation</keyword>
<dbReference type="PANTHER" id="PTHR47506">
    <property type="entry name" value="TRANSCRIPTIONAL REGULATORY PROTEIN"/>
    <property type="match status" value="1"/>
</dbReference>
<evidence type="ECO:0000256" key="1">
    <source>
        <dbReference type="ARBA" id="ARBA00023015"/>
    </source>
</evidence>
<evidence type="ECO:0000256" key="4">
    <source>
        <dbReference type="PROSITE-ProRule" id="PRU00335"/>
    </source>
</evidence>
<evidence type="ECO:0000256" key="2">
    <source>
        <dbReference type="ARBA" id="ARBA00023125"/>
    </source>
</evidence>
<evidence type="ECO:0000313" key="6">
    <source>
        <dbReference type="EMBL" id="WDE95745.1"/>
    </source>
</evidence>
<keyword evidence="3" id="KW-0804">Transcription</keyword>
<dbReference type="Proteomes" id="UP001214250">
    <property type="component" value="Chromosome 1"/>
</dbReference>
<gene>
    <name evidence="6" type="ORF">PQO03_08455</name>
</gene>
<dbReference type="PROSITE" id="PS50977">
    <property type="entry name" value="HTH_TETR_2"/>
    <property type="match status" value="1"/>
</dbReference>
<keyword evidence="7" id="KW-1185">Reference proteome</keyword>
<evidence type="ECO:0000259" key="5">
    <source>
        <dbReference type="PROSITE" id="PS50977"/>
    </source>
</evidence>
<evidence type="ECO:0000313" key="7">
    <source>
        <dbReference type="Proteomes" id="UP001214250"/>
    </source>
</evidence>
<evidence type="ECO:0000256" key="3">
    <source>
        <dbReference type="ARBA" id="ARBA00023163"/>
    </source>
</evidence>
<dbReference type="RefSeq" id="WP_274149491.1">
    <property type="nucleotide sequence ID" value="NZ_CP117811.1"/>
</dbReference>
<dbReference type="InterPro" id="IPR036271">
    <property type="entry name" value="Tet_transcr_reg_TetR-rel_C_sf"/>
</dbReference>